<name>A0A165LD55_9APHY</name>
<dbReference type="EMBL" id="KV429135">
    <property type="protein sequence ID" value="KZT64261.1"/>
    <property type="molecule type" value="Genomic_DNA"/>
</dbReference>
<evidence type="ECO:0000313" key="1">
    <source>
        <dbReference type="EMBL" id="KZT64261.1"/>
    </source>
</evidence>
<sequence length="99" mass="11371">MSFTNLFAAHRNPAPPTHPELYGLDPYDINYAYPLDLLLLQNNCVGLTPFIPRAHGALFWTAVGPAFPDLFRYYPILFTTLEQNLAFFDRTYRCNPECV</sequence>
<feature type="non-terminal residue" evidence="1">
    <location>
        <position position="99"/>
    </location>
</feature>
<dbReference type="Proteomes" id="UP000076727">
    <property type="component" value="Unassembled WGS sequence"/>
</dbReference>
<reference evidence="1 2" key="1">
    <citation type="journal article" date="2016" name="Mol. Biol. Evol.">
        <title>Comparative Genomics of Early-Diverging Mushroom-Forming Fungi Provides Insights into the Origins of Lignocellulose Decay Capabilities.</title>
        <authorList>
            <person name="Nagy L.G."/>
            <person name="Riley R."/>
            <person name="Tritt A."/>
            <person name="Adam C."/>
            <person name="Daum C."/>
            <person name="Floudas D."/>
            <person name="Sun H."/>
            <person name="Yadav J.S."/>
            <person name="Pangilinan J."/>
            <person name="Larsson K.H."/>
            <person name="Matsuura K."/>
            <person name="Barry K."/>
            <person name="Labutti K."/>
            <person name="Kuo R."/>
            <person name="Ohm R.A."/>
            <person name="Bhattacharya S.S."/>
            <person name="Shirouzu T."/>
            <person name="Yoshinaga Y."/>
            <person name="Martin F.M."/>
            <person name="Grigoriev I.V."/>
            <person name="Hibbett D.S."/>
        </authorList>
    </citation>
    <scope>NUCLEOTIDE SEQUENCE [LARGE SCALE GENOMIC DNA]</scope>
    <source>
        <strain evidence="1 2">L-15889</strain>
    </source>
</reference>
<protein>
    <submittedName>
        <fullName evidence="1">Uncharacterized protein</fullName>
    </submittedName>
</protein>
<dbReference type="AlphaFoldDB" id="A0A165LD55"/>
<dbReference type="STRING" id="1314783.A0A165LD55"/>
<gene>
    <name evidence="1" type="ORF">DAEQUDRAFT_815123</name>
</gene>
<keyword evidence="2" id="KW-1185">Reference proteome</keyword>
<proteinExistence type="predicted"/>
<organism evidence="1 2">
    <name type="scientific">Daedalea quercina L-15889</name>
    <dbReference type="NCBI Taxonomy" id="1314783"/>
    <lineage>
        <taxon>Eukaryota</taxon>
        <taxon>Fungi</taxon>
        <taxon>Dikarya</taxon>
        <taxon>Basidiomycota</taxon>
        <taxon>Agaricomycotina</taxon>
        <taxon>Agaricomycetes</taxon>
        <taxon>Polyporales</taxon>
        <taxon>Fomitopsis</taxon>
    </lineage>
</organism>
<evidence type="ECO:0000313" key="2">
    <source>
        <dbReference type="Proteomes" id="UP000076727"/>
    </source>
</evidence>
<accession>A0A165LD55</accession>